<sequence>MENNNPPYNEPPKQAASIPVIEEQLKVEKEVVETGKLRLIKKVHEEEQEVDIPLVQENITVEHVAVDQYVDNPPPVRQEGDTTIYPVLQEVLVKKLLLVEEVRVTRHRTETPAPQHVTLRKEEVQVSRDNEIRIEPSEGTEPETTT</sequence>
<dbReference type="PANTHER" id="PTHR38463:SF1">
    <property type="entry name" value="STRESS RESPONSE PROTEIN YSNF"/>
    <property type="match status" value="1"/>
</dbReference>
<dbReference type="InterPro" id="IPR052967">
    <property type="entry name" value="Stress_Response_Assoc"/>
</dbReference>
<keyword evidence="4" id="KW-1185">Reference proteome</keyword>
<evidence type="ECO:0000313" key="3">
    <source>
        <dbReference type="EMBL" id="KAA9339046.1"/>
    </source>
</evidence>
<evidence type="ECO:0000313" key="4">
    <source>
        <dbReference type="Proteomes" id="UP000326570"/>
    </source>
</evidence>
<protein>
    <submittedName>
        <fullName evidence="3">DUF2382 domain-containing protein</fullName>
    </submittedName>
</protein>
<organism evidence="3 4">
    <name type="scientific">Adhaeribacter soli</name>
    <dbReference type="NCBI Taxonomy" id="2607655"/>
    <lineage>
        <taxon>Bacteria</taxon>
        <taxon>Pseudomonadati</taxon>
        <taxon>Bacteroidota</taxon>
        <taxon>Cytophagia</taxon>
        <taxon>Cytophagales</taxon>
        <taxon>Hymenobacteraceae</taxon>
        <taxon>Adhaeribacter</taxon>
    </lineage>
</organism>
<proteinExistence type="predicted"/>
<gene>
    <name evidence="3" type="ORF">F0P94_09670</name>
</gene>
<feature type="compositionally biased region" description="Low complexity" evidence="1">
    <location>
        <begin position="137"/>
        <end position="146"/>
    </location>
</feature>
<reference evidence="3 4" key="1">
    <citation type="submission" date="2019-09" db="EMBL/GenBank/DDBJ databases">
        <title>Genome sequence of Adhaeribacter sp. M2.</title>
        <authorList>
            <person name="Srinivasan S."/>
        </authorList>
    </citation>
    <scope>NUCLEOTIDE SEQUENCE [LARGE SCALE GENOMIC DNA]</scope>
    <source>
        <strain evidence="3 4">M2</strain>
    </source>
</reference>
<dbReference type="EMBL" id="VTWT01000004">
    <property type="protein sequence ID" value="KAA9339046.1"/>
    <property type="molecule type" value="Genomic_DNA"/>
</dbReference>
<accession>A0A5N1J008</accession>
<feature type="compositionally biased region" description="Basic and acidic residues" evidence="1">
    <location>
        <begin position="122"/>
        <end position="136"/>
    </location>
</feature>
<comment type="caution">
    <text evidence="3">The sequence shown here is derived from an EMBL/GenBank/DDBJ whole genome shotgun (WGS) entry which is preliminary data.</text>
</comment>
<feature type="region of interest" description="Disordered" evidence="1">
    <location>
        <begin position="122"/>
        <end position="146"/>
    </location>
</feature>
<dbReference type="InterPro" id="IPR019060">
    <property type="entry name" value="DUF2382"/>
</dbReference>
<dbReference type="Proteomes" id="UP000326570">
    <property type="component" value="Unassembled WGS sequence"/>
</dbReference>
<feature type="domain" description="DUF2382" evidence="2">
    <location>
        <begin position="18"/>
        <end position="126"/>
    </location>
</feature>
<evidence type="ECO:0000256" key="1">
    <source>
        <dbReference type="SAM" id="MobiDB-lite"/>
    </source>
</evidence>
<evidence type="ECO:0000259" key="2">
    <source>
        <dbReference type="Pfam" id="PF09557"/>
    </source>
</evidence>
<dbReference type="PANTHER" id="PTHR38463">
    <property type="entry name" value="STRESS RESPONSE PROTEIN YSNF"/>
    <property type="match status" value="1"/>
</dbReference>
<name>A0A5N1J008_9BACT</name>
<dbReference type="RefSeq" id="WP_150903680.1">
    <property type="nucleotide sequence ID" value="NZ_VTWT01000004.1"/>
</dbReference>
<dbReference type="AlphaFoldDB" id="A0A5N1J008"/>
<dbReference type="Pfam" id="PF09557">
    <property type="entry name" value="DUF2382"/>
    <property type="match status" value="1"/>
</dbReference>